<dbReference type="GeneID" id="55997290"/>
<accession>A0A7H8R8Q0</accession>
<evidence type="ECO:0000313" key="9">
    <source>
        <dbReference type="Proteomes" id="UP000509510"/>
    </source>
</evidence>
<keyword evidence="6" id="KW-0539">Nucleus</keyword>
<feature type="domain" description="Xylanolytic transcriptional activator regulatory" evidence="7">
    <location>
        <begin position="149"/>
        <end position="354"/>
    </location>
</feature>
<keyword evidence="2" id="KW-0479">Metal-binding</keyword>
<evidence type="ECO:0000256" key="3">
    <source>
        <dbReference type="ARBA" id="ARBA00022737"/>
    </source>
</evidence>
<dbReference type="Proteomes" id="UP000509510">
    <property type="component" value="Chromosome V"/>
</dbReference>
<dbReference type="OrthoDB" id="654211at2759"/>
<dbReference type="InterPro" id="IPR007219">
    <property type="entry name" value="XnlR_reg_dom"/>
</dbReference>
<gene>
    <name evidence="8" type="ORF">TRUGW13939_09807</name>
</gene>
<dbReference type="RefSeq" id="XP_035348820.1">
    <property type="nucleotide sequence ID" value="XM_035492927.1"/>
</dbReference>
<sequence length="503" mass="56770">MTLALTSMNSSRNYNPFFFLLHLTDPLIKRDRLAIAETAGSSIRRNLETLNSTLEDALLPNNPLQSILGDFRAMDWFPQPSVTEDFLATDYIFDDCFSSKLSNQLHQLTVEIVETSESMTTGNCDQHQKTLEMADLASLFTISNLSAFISAFFHSLHWHLPVVHFPTFDPGQVSNPLLLAIFLAGAKYTNTRGESDIPPGLLCVAEEHIFRRVANLSTTKLLENPAAGLGSAVETIQAALIIEMLQFAQDDVQTRRRIRVVRHPCLVSIIRSLGFFSLRRRMMLEVCCDESRWRALISEEICIRIACWAFLADGFLTVCFKNHPVLSAFEMACDFPWSTELFEAESVTSFNKLVPTYAAESSLPPLREVVTKLLNNSDADNPLPWSHSMSEEHLLILIYGISSFAFQARAGLFGHISLNTIKQAASKWKSIWESITTGLCHLNKEKALHLGYSKHAEELWWLLNATLEASTVDNKTESLRYLESGETDELTNLNEFIQWCYKT</sequence>
<proteinExistence type="predicted"/>
<keyword evidence="3" id="KW-0677">Repeat</keyword>
<protein>
    <recommendedName>
        <fullName evidence="7">Xylanolytic transcriptional activator regulatory domain-containing protein</fullName>
    </recommendedName>
</protein>
<evidence type="ECO:0000256" key="1">
    <source>
        <dbReference type="ARBA" id="ARBA00004123"/>
    </source>
</evidence>
<dbReference type="PANTHER" id="PTHR40626">
    <property type="entry name" value="MIP31509P"/>
    <property type="match status" value="1"/>
</dbReference>
<evidence type="ECO:0000256" key="2">
    <source>
        <dbReference type="ARBA" id="ARBA00022723"/>
    </source>
</evidence>
<dbReference type="GO" id="GO:0006351">
    <property type="term" value="P:DNA-templated transcription"/>
    <property type="evidence" value="ECO:0007669"/>
    <property type="project" value="InterPro"/>
</dbReference>
<evidence type="ECO:0000256" key="6">
    <source>
        <dbReference type="ARBA" id="ARBA00023242"/>
    </source>
</evidence>
<dbReference type="KEGG" id="trg:TRUGW13939_09807"/>
<dbReference type="PANTHER" id="PTHR40626:SF1">
    <property type="entry name" value="TRANSCRIPTION FACTOR WITH C2H2 AND ZN(2)-CYS(6) DNA BINDING DOMAIN (EUROFUNG)"/>
    <property type="match status" value="1"/>
</dbReference>
<dbReference type="GO" id="GO:0000785">
    <property type="term" value="C:chromatin"/>
    <property type="evidence" value="ECO:0007669"/>
    <property type="project" value="TreeGrafter"/>
</dbReference>
<dbReference type="GO" id="GO:0000981">
    <property type="term" value="F:DNA-binding transcription factor activity, RNA polymerase II-specific"/>
    <property type="evidence" value="ECO:0007669"/>
    <property type="project" value="InterPro"/>
</dbReference>
<organism evidence="8 9">
    <name type="scientific">Talaromyces rugulosus</name>
    <name type="common">Penicillium rugulosum</name>
    <dbReference type="NCBI Taxonomy" id="121627"/>
    <lineage>
        <taxon>Eukaryota</taxon>
        <taxon>Fungi</taxon>
        <taxon>Dikarya</taxon>
        <taxon>Ascomycota</taxon>
        <taxon>Pezizomycotina</taxon>
        <taxon>Eurotiomycetes</taxon>
        <taxon>Eurotiomycetidae</taxon>
        <taxon>Eurotiales</taxon>
        <taxon>Trichocomaceae</taxon>
        <taxon>Talaromyces</taxon>
        <taxon>Talaromyces sect. Islandici</taxon>
    </lineage>
</organism>
<keyword evidence="5" id="KW-0862">Zinc</keyword>
<name>A0A7H8R8Q0_TALRU</name>
<dbReference type="CDD" id="cd12148">
    <property type="entry name" value="fungal_TF_MHR"/>
    <property type="match status" value="1"/>
</dbReference>
<evidence type="ECO:0000256" key="4">
    <source>
        <dbReference type="ARBA" id="ARBA00022771"/>
    </source>
</evidence>
<dbReference type="EMBL" id="CP055902">
    <property type="protein sequence ID" value="QKX62646.1"/>
    <property type="molecule type" value="Genomic_DNA"/>
</dbReference>
<dbReference type="AlphaFoldDB" id="A0A7H8R8Q0"/>
<evidence type="ECO:0000259" key="7">
    <source>
        <dbReference type="Pfam" id="PF04082"/>
    </source>
</evidence>
<dbReference type="GO" id="GO:0000978">
    <property type="term" value="F:RNA polymerase II cis-regulatory region sequence-specific DNA binding"/>
    <property type="evidence" value="ECO:0007669"/>
    <property type="project" value="InterPro"/>
</dbReference>
<dbReference type="GO" id="GO:0008270">
    <property type="term" value="F:zinc ion binding"/>
    <property type="evidence" value="ECO:0007669"/>
    <property type="project" value="UniProtKB-KW"/>
</dbReference>
<dbReference type="GO" id="GO:0005634">
    <property type="term" value="C:nucleus"/>
    <property type="evidence" value="ECO:0007669"/>
    <property type="project" value="UniProtKB-SubCell"/>
</dbReference>
<reference evidence="9" key="1">
    <citation type="submission" date="2020-06" db="EMBL/GenBank/DDBJ databases">
        <title>A chromosome-scale genome assembly of Talaromyces rugulosus W13939.</title>
        <authorList>
            <person name="Wang B."/>
            <person name="Guo L."/>
            <person name="Ye K."/>
            <person name="Wang L."/>
        </authorList>
    </citation>
    <scope>NUCLEOTIDE SEQUENCE [LARGE SCALE GENOMIC DNA]</scope>
    <source>
        <strain evidence="9">W13939</strain>
    </source>
</reference>
<dbReference type="Pfam" id="PF04082">
    <property type="entry name" value="Fungal_trans"/>
    <property type="match status" value="1"/>
</dbReference>
<evidence type="ECO:0000256" key="5">
    <source>
        <dbReference type="ARBA" id="ARBA00022833"/>
    </source>
</evidence>
<comment type="subcellular location">
    <subcellularLocation>
        <location evidence="1">Nucleus</location>
    </subcellularLocation>
</comment>
<keyword evidence="4" id="KW-0863">Zinc-finger</keyword>
<keyword evidence="9" id="KW-1185">Reference proteome</keyword>
<dbReference type="InterPro" id="IPR051059">
    <property type="entry name" value="VerF-like"/>
</dbReference>
<evidence type="ECO:0000313" key="8">
    <source>
        <dbReference type="EMBL" id="QKX62646.1"/>
    </source>
</evidence>